<dbReference type="InParanoid" id="A0A0D0DNB5"/>
<reference evidence="2 3" key="1">
    <citation type="submission" date="2014-04" db="EMBL/GenBank/DDBJ databases">
        <authorList>
            <consortium name="DOE Joint Genome Institute"/>
            <person name="Kuo A."/>
            <person name="Kohler A."/>
            <person name="Jargeat P."/>
            <person name="Nagy L.G."/>
            <person name="Floudas D."/>
            <person name="Copeland A."/>
            <person name="Barry K.W."/>
            <person name="Cichocki N."/>
            <person name="Veneault-Fourrey C."/>
            <person name="LaButti K."/>
            <person name="Lindquist E.A."/>
            <person name="Lipzen A."/>
            <person name="Lundell T."/>
            <person name="Morin E."/>
            <person name="Murat C."/>
            <person name="Sun H."/>
            <person name="Tunlid A."/>
            <person name="Henrissat B."/>
            <person name="Grigoriev I.V."/>
            <person name="Hibbett D.S."/>
            <person name="Martin F."/>
            <person name="Nordberg H.P."/>
            <person name="Cantor M.N."/>
            <person name="Hua S.X."/>
        </authorList>
    </citation>
    <scope>NUCLEOTIDE SEQUENCE [LARGE SCALE GENOMIC DNA]</scope>
    <source>
        <strain evidence="2 3">Ve08.2h10</strain>
    </source>
</reference>
<dbReference type="InterPro" id="IPR011011">
    <property type="entry name" value="Znf_FYVE_PHD"/>
</dbReference>
<dbReference type="Proteomes" id="UP000054538">
    <property type="component" value="Unassembled WGS sequence"/>
</dbReference>
<evidence type="ECO:0000256" key="1">
    <source>
        <dbReference type="SAM" id="MobiDB-lite"/>
    </source>
</evidence>
<feature type="region of interest" description="Disordered" evidence="1">
    <location>
        <begin position="51"/>
        <end position="77"/>
    </location>
</feature>
<dbReference type="InterPro" id="IPR013083">
    <property type="entry name" value="Znf_RING/FYVE/PHD"/>
</dbReference>
<name>A0A0D0DNB5_9AGAM</name>
<gene>
    <name evidence="2" type="ORF">PAXRUDRAFT_251536</name>
</gene>
<sequence length="181" mass="19503">MAKTKQTAKKTTGGTALRVSIRVRTSTLGTTNTSAHQPAHLDATVLYPTSKVDDSETAGPTTNQNDPDAIMSRPPSPASLPLWLGRQMLQASLSAPRRHSGQTNDDYCHLCGNGGDLYTCDACPRSSCRQCVVIPPEHVNLVAAEDVTFLCISCHLLDDNTEGSSAPYQVSTILYSQRFTH</sequence>
<dbReference type="EMBL" id="KN826113">
    <property type="protein sequence ID" value="KIK80060.1"/>
    <property type="molecule type" value="Genomic_DNA"/>
</dbReference>
<organism evidence="2 3">
    <name type="scientific">Paxillus rubicundulus Ve08.2h10</name>
    <dbReference type="NCBI Taxonomy" id="930991"/>
    <lineage>
        <taxon>Eukaryota</taxon>
        <taxon>Fungi</taxon>
        <taxon>Dikarya</taxon>
        <taxon>Basidiomycota</taxon>
        <taxon>Agaricomycotina</taxon>
        <taxon>Agaricomycetes</taxon>
        <taxon>Agaricomycetidae</taxon>
        <taxon>Boletales</taxon>
        <taxon>Paxilineae</taxon>
        <taxon>Paxillaceae</taxon>
        <taxon>Paxillus</taxon>
    </lineage>
</organism>
<reference evidence="3" key="2">
    <citation type="submission" date="2015-01" db="EMBL/GenBank/DDBJ databases">
        <title>Evolutionary Origins and Diversification of the Mycorrhizal Mutualists.</title>
        <authorList>
            <consortium name="DOE Joint Genome Institute"/>
            <consortium name="Mycorrhizal Genomics Consortium"/>
            <person name="Kohler A."/>
            <person name="Kuo A."/>
            <person name="Nagy L.G."/>
            <person name="Floudas D."/>
            <person name="Copeland A."/>
            <person name="Barry K.W."/>
            <person name="Cichocki N."/>
            <person name="Veneault-Fourrey C."/>
            <person name="LaButti K."/>
            <person name="Lindquist E.A."/>
            <person name="Lipzen A."/>
            <person name="Lundell T."/>
            <person name="Morin E."/>
            <person name="Murat C."/>
            <person name="Riley R."/>
            <person name="Ohm R."/>
            <person name="Sun H."/>
            <person name="Tunlid A."/>
            <person name="Henrissat B."/>
            <person name="Grigoriev I.V."/>
            <person name="Hibbett D.S."/>
            <person name="Martin F."/>
        </authorList>
    </citation>
    <scope>NUCLEOTIDE SEQUENCE [LARGE SCALE GENOMIC DNA]</scope>
    <source>
        <strain evidence="3">Ve08.2h10</strain>
    </source>
</reference>
<evidence type="ECO:0000313" key="3">
    <source>
        <dbReference type="Proteomes" id="UP000054538"/>
    </source>
</evidence>
<dbReference type="OrthoDB" id="2652344at2759"/>
<proteinExistence type="predicted"/>
<protein>
    <submittedName>
        <fullName evidence="2">Uncharacterized protein</fullName>
    </submittedName>
</protein>
<keyword evidence="3" id="KW-1185">Reference proteome</keyword>
<dbReference type="Gene3D" id="3.30.40.10">
    <property type="entry name" value="Zinc/RING finger domain, C3HC4 (zinc finger)"/>
    <property type="match status" value="1"/>
</dbReference>
<dbReference type="HOGENOM" id="CLU_1489464_0_0_1"/>
<evidence type="ECO:0000313" key="2">
    <source>
        <dbReference type="EMBL" id="KIK80060.1"/>
    </source>
</evidence>
<accession>A0A0D0DNB5</accession>
<dbReference type="AlphaFoldDB" id="A0A0D0DNB5"/>
<dbReference type="STRING" id="930991.A0A0D0DNB5"/>
<dbReference type="SUPFAM" id="SSF57903">
    <property type="entry name" value="FYVE/PHD zinc finger"/>
    <property type="match status" value="1"/>
</dbReference>